<dbReference type="Proteomes" id="UP001165341">
    <property type="component" value="Unassembled WGS sequence"/>
</dbReference>
<accession>A0AA41UDW5</accession>
<evidence type="ECO:0000313" key="1">
    <source>
        <dbReference type="EMBL" id="MCI4656798.1"/>
    </source>
</evidence>
<gene>
    <name evidence="1" type="ORF">MQH31_03085</name>
</gene>
<dbReference type="RefSeq" id="WP_243010867.1">
    <property type="nucleotide sequence ID" value="NZ_JALGAR010000001.1"/>
</dbReference>
<dbReference type="EMBL" id="JALGAR010000001">
    <property type="protein sequence ID" value="MCI4656798.1"/>
    <property type="molecule type" value="Genomic_DNA"/>
</dbReference>
<sequence length="270" mass="28650">MNGTDNPTAGGGSMGGGTATGGTSVRFRCGHGAPAVDARITLQRDCPLCVLLRETRRTRAQLIGKAAAGARAALAEETRIGATYEWICARGHSRFTATVREALTGPGCPKCLANAAAPAARFEGGVPFMKPGLRLGTSATEQRLRAALGERIRLPHRVNAVRISRTFYGKPEVWPDIIIPALRIAIEYDDPGRDGTAHVGLKEVSDREKDAALNEVGWEVIRVRAGGLAELGRHSVVCRSVTTAVVDRILDLLVEIRGSEAVARILIGTG</sequence>
<evidence type="ECO:0008006" key="3">
    <source>
        <dbReference type="Google" id="ProtNLM"/>
    </source>
</evidence>
<protein>
    <recommendedName>
        <fullName evidence="3">Zinc-ribbon domain-containing protein</fullName>
    </recommendedName>
</protein>
<reference evidence="1" key="1">
    <citation type="submission" date="2022-03" db="EMBL/GenBank/DDBJ databases">
        <title>Cryobacterium sp. nov. strain ZS14-85, isolated from Antarctic soil.</title>
        <authorList>
            <person name="Li J."/>
            <person name="Niu G."/>
        </authorList>
    </citation>
    <scope>NUCLEOTIDE SEQUENCE</scope>
    <source>
        <strain evidence="1">ZS14-85</strain>
    </source>
</reference>
<dbReference type="AlphaFoldDB" id="A0AA41UDW5"/>
<proteinExistence type="predicted"/>
<organism evidence="1 2">
    <name type="scientific">Cryobacterium zhongshanensis</name>
    <dbReference type="NCBI Taxonomy" id="2928153"/>
    <lineage>
        <taxon>Bacteria</taxon>
        <taxon>Bacillati</taxon>
        <taxon>Actinomycetota</taxon>
        <taxon>Actinomycetes</taxon>
        <taxon>Micrococcales</taxon>
        <taxon>Microbacteriaceae</taxon>
        <taxon>Cryobacterium</taxon>
    </lineage>
</organism>
<keyword evidence="2" id="KW-1185">Reference proteome</keyword>
<name>A0AA41UDW5_9MICO</name>
<evidence type="ECO:0000313" key="2">
    <source>
        <dbReference type="Proteomes" id="UP001165341"/>
    </source>
</evidence>
<comment type="caution">
    <text evidence="1">The sequence shown here is derived from an EMBL/GenBank/DDBJ whole genome shotgun (WGS) entry which is preliminary data.</text>
</comment>